<dbReference type="InterPro" id="IPR002711">
    <property type="entry name" value="HNH"/>
</dbReference>
<feature type="domain" description="DUF222" evidence="4">
    <location>
        <begin position="46"/>
        <end position="246"/>
    </location>
</feature>
<dbReference type="GO" id="GO:0004519">
    <property type="term" value="F:endonuclease activity"/>
    <property type="evidence" value="ECO:0007669"/>
    <property type="project" value="UniProtKB-KW"/>
</dbReference>
<keyword evidence="6" id="KW-1185">Reference proteome</keyword>
<dbReference type="HOGENOM" id="CLU_021786_0_1_11"/>
<keyword evidence="5" id="KW-0378">Hydrolase</keyword>
<keyword evidence="5" id="KW-0255">Endonuclease</keyword>
<feature type="compositionally biased region" description="Basic residues" evidence="2">
    <location>
        <begin position="184"/>
        <end position="195"/>
    </location>
</feature>
<proteinExistence type="inferred from homology"/>
<dbReference type="eggNOG" id="COG1403">
    <property type="taxonomic scope" value="Bacteria"/>
</dbReference>
<evidence type="ECO:0000313" key="5">
    <source>
        <dbReference type="EMBL" id="ACU86137.1"/>
    </source>
</evidence>
<dbReference type="STRING" id="446465.Bfae_23450"/>
<feature type="region of interest" description="Disordered" evidence="2">
    <location>
        <begin position="176"/>
        <end position="195"/>
    </location>
</feature>
<evidence type="ECO:0000259" key="4">
    <source>
        <dbReference type="Pfam" id="PF02720"/>
    </source>
</evidence>
<dbReference type="GO" id="GO:0008270">
    <property type="term" value="F:zinc ion binding"/>
    <property type="evidence" value="ECO:0007669"/>
    <property type="project" value="InterPro"/>
</dbReference>
<evidence type="ECO:0000259" key="3">
    <source>
        <dbReference type="Pfam" id="PF01844"/>
    </source>
</evidence>
<comment type="similarity">
    <text evidence="1">Belongs to the Rv1128c/1148c/1588c/1702c/1945/3466 family.</text>
</comment>
<evidence type="ECO:0000313" key="6">
    <source>
        <dbReference type="Proteomes" id="UP000001919"/>
    </source>
</evidence>
<dbReference type="InterPro" id="IPR003870">
    <property type="entry name" value="DUF222"/>
</dbReference>
<name>C7MEY7_BRAFD</name>
<feature type="domain" description="HNH" evidence="3">
    <location>
        <begin position="361"/>
        <end position="390"/>
    </location>
</feature>
<dbReference type="Pfam" id="PF01844">
    <property type="entry name" value="HNH"/>
    <property type="match status" value="1"/>
</dbReference>
<dbReference type="OrthoDB" id="5241234at2"/>
<organism evidence="5 6">
    <name type="scientific">Brachybacterium faecium (strain ATCC 43885 / DSM 4810 / JCM 11609 / LMG 19847 / NBRC 14762 / NCIMB 9860 / 6-10)</name>
    <dbReference type="NCBI Taxonomy" id="446465"/>
    <lineage>
        <taxon>Bacteria</taxon>
        <taxon>Bacillati</taxon>
        <taxon>Actinomycetota</taxon>
        <taxon>Actinomycetes</taxon>
        <taxon>Micrococcales</taxon>
        <taxon>Dermabacteraceae</taxon>
        <taxon>Brachybacterium</taxon>
    </lineage>
</organism>
<evidence type="ECO:0000256" key="2">
    <source>
        <dbReference type="SAM" id="MobiDB-lite"/>
    </source>
</evidence>
<protein>
    <submittedName>
        <fullName evidence="5">HNH endonuclease</fullName>
    </submittedName>
</protein>
<gene>
    <name evidence="5" type="ordered locus">Bfae_23450</name>
</gene>
<accession>C7MEY7</accession>
<dbReference type="Proteomes" id="UP000001919">
    <property type="component" value="Chromosome"/>
</dbReference>
<dbReference type="GO" id="GO:0003676">
    <property type="term" value="F:nucleic acid binding"/>
    <property type="evidence" value="ECO:0007669"/>
    <property type="project" value="InterPro"/>
</dbReference>
<dbReference type="InterPro" id="IPR003615">
    <property type="entry name" value="HNH_nuc"/>
</dbReference>
<keyword evidence="5" id="KW-0540">Nuclease</keyword>
<dbReference type="AlphaFoldDB" id="C7MEY7"/>
<feature type="region of interest" description="Disordered" evidence="2">
    <location>
        <begin position="414"/>
        <end position="469"/>
    </location>
</feature>
<dbReference type="EMBL" id="CP001643">
    <property type="protein sequence ID" value="ACU86137.1"/>
    <property type="molecule type" value="Genomic_DNA"/>
</dbReference>
<dbReference type="KEGG" id="bfa:Bfae_23450"/>
<dbReference type="Pfam" id="PF02720">
    <property type="entry name" value="DUF222"/>
    <property type="match status" value="1"/>
</dbReference>
<dbReference type="PATRIC" id="fig|446465.5.peg.2318"/>
<sequence length="541" mass="57845">MGGVDVAQARSALAQLGAQGSGSLSAMSPREVIAVLSGLQKLSAAVAAVQARTLVQLEAAVTLDSVQRGESPRQAVRIARAEASAALKASPSAAGQSMASCRRLVQSMPGLLTALADGRMVPAAGHVVGRVLGPATPRQRSQVDEVLTAHLGSLEGCGPQEWGDEAERVLHALDPGGAAERHREARRSRSVTVRRGRHGMATITAHVTGLDGARIRQGLAVAAEQARAGGDRRGHQQIMADLFADALIGRGDGVDPSTLEIGVLITDRSLLAPAHADAATIEGYGSVPFEHIRDAMRHALDADGEDPELALTLRRLFLDPEDGQLVAVESRSRRFPPGLARLLRYAHQSCRAPYWDAGIRQLDHIVPWSRGGKTSRDNGNGACVADNQKEAAGRTARVITDEQGTRRTVEWTTRYGQKARRGGINYDPLGTAARQRHRRPPDASPEETTPRAISRAEAPPGPTPRDGAEHAARIGVSLQRAVDRIDPALLVRNRHPAGPRSRDRRCRLHPHPRVDYHARRHLIVLDGDPPPTPGVPASPRT</sequence>
<reference evidence="5 6" key="1">
    <citation type="journal article" date="2009" name="Stand. Genomic Sci.">
        <title>Complete genome sequence of Brachybacterium faecium type strain (Schefferle 6-10).</title>
        <authorList>
            <person name="Lapidus A."/>
            <person name="Pukall R."/>
            <person name="Labuttii K."/>
            <person name="Copeland A."/>
            <person name="Del Rio T.G."/>
            <person name="Nolan M."/>
            <person name="Chen F."/>
            <person name="Lucas S."/>
            <person name="Tice H."/>
            <person name="Cheng J.F."/>
            <person name="Bruce D."/>
            <person name="Goodwin L."/>
            <person name="Pitluck S."/>
            <person name="Rohde M."/>
            <person name="Goker M."/>
            <person name="Pati A."/>
            <person name="Ivanova N."/>
            <person name="Mavrommatis K."/>
            <person name="Chen A."/>
            <person name="Palaniappan K."/>
            <person name="D'haeseleer P."/>
            <person name="Chain P."/>
            <person name="Bristow J."/>
            <person name="Eisen J.A."/>
            <person name="Markowitz V."/>
            <person name="Hugenholtz P."/>
            <person name="Kyrpides N.C."/>
            <person name="Klenk H.P."/>
        </authorList>
    </citation>
    <scope>NUCLEOTIDE SEQUENCE [LARGE SCALE GENOMIC DNA]</scope>
    <source>
        <strain evidence="6">ATCC 43885 / DSM 4810 / JCM 11609 / LMG 19847 / NBRC 14762 / NCIMB 9860 / 6-10</strain>
    </source>
</reference>
<evidence type="ECO:0000256" key="1">
    <source>
        <dbReference type="ARBA" id="ARBA00023450"/>
    </source>
</evidence>
<dbReference type="CDD" id="cd00085">
    <property type="entry name" value="HNHc"/>
    <property type="match status" value="1"/>
</dbReference>